<reference evidence="5 6" key="1">
    <citation type="journal article" date="2019" name="Nat. Microbiol.">
        <title>Mediterranean grassland soil C-N compound turnover is dependent on rainfall and depth, and is mediated by genomically divergent microorganisms.</title>
        <authorList>
            <person name="Diamond S."/>
            <person name="Andeer P.F."/>
            <person name="Li Z."/>
            <person name="Crits-Christoph A."/>
            <person name="Burstein D."/>
            <person name="Anantharaman K."/>
            <person name="Lane K.R."/>
            <person name="Thomas B.C."/>
            <person name="Pan C."/>
            <person name="Northen T.R."/>
            <person name="Banfield J.F."/>
        </authorList>
    </citation>
    <scope>NUCLEOTIDE SEQUENCE [LARGE SCALE GENOMIC DNA]</scope>
    <source>
        <strain evidence="5">WS_8</strain>
    </source>
</reference>
<keyword evidence="2" id="KW-0067">ATP-binding</keyword>
<dbReference type="GO" id="GO:0003676">
    <property type="term" value="F:nucleic acid binding"/>
    <property type="evidence" value="ECO:0007669"/>
    <property type="project" value="InterPro"/>
</dbReference>
<dbReference type="Gene3D" id="3.40.50.300">
    <property type="entry name" value="P-loop containing nucleotide triphosphate hydrolases"/>
    <property type="match status" value="2"/>
</dbReference>
<sequence length="778" mass="85545">MEAEPGRFLSRRPAPAGATVDLATWLDDFARQPEHRGALVHRATLPARAARYGALSVPLQGPLTEALESRGIERLYTHQVQAIESLRGGLDTVVVTGTASGKSLCYHLPVLEHLLEERDATALYLFPTKALAQDQLKGLTRLTLGHPSLLSAVTAGVYDGDTQAATRRTLRDEANVILSNPDMLHQGILPSHPKWARFLSRLRFVVVDEMHAYRGIFGSHVANVLRRLDRLVAHYQGRCRFVLCSATIRNPAELARGLIGRPVTVIDDDGAPRGERQFVFWNPPLADESRIERRSSNVEGARLLAELIARGAQAIAFTKSRVAAELVYRYAREMLSRVEPGLDERVRPYRGGYLPEERRRIERALFSGELRGVISTNALELGIDVGGLDAAILIGAPPTLASAWQQAGRAGRQGKAALAVHPDYFFGRSPEAAVIDPANPYILAQQLGCAAYELPLTAGDAAAFGPQTQEILAALEAEGEARTIDGKSYWASTEFPAARVNLRTISDNTYTIMDAAKGNAVIGTVDAISALELVYPEAIYLHEGETYFVRSLDLEQKTALVEPRQVDYYTQPVLDMGIRVMRELEQRPWRDETVMLGQVMSSWQTVAMKKIRFGSRDSIGYHPLALPRLSLDTTGFWLAPGEVAWAAMARDGRRRFEALSGVRNLFLTMLSMLSMCDPSDLGGVLDSSNLGRPALFVFDRYPGGLGFSEQGYARIEELAAASLEHLEECPCQIGCPSCVGLPLLRPAQQQDPDLAHARAVPNKEAARRLLRHWLARSA</sequence>
<dbReference type="CDD" id="cd18797">
    <property type="entry name" value="SF2_C_Hrq"/>
    <property type="match status" value="1"/>
</dbReference>
<evidence type="ECO:0000259" key="4">
    <source>
        <dbReference type="PROSITE" id="PS51194"/>
    </source>
</evidence>
<evidence type="ECO:0000259" key="3">
    <source>
        <dbReference type="PROSITE" id="PS51192"/>
    </source>
</evidence>
<dbReference type="Proteomes" id="UP000316609">
    <property type="component" value="Unassembled WGS sequence"/>
</dbReference>
<dbReference type="Pfam" id="PF09369">
    <property type="entry name" value="MZB"/>
    <property type="match status" value="1"/>
</dbReference>
<protein>
    <submittedName>
        <fullName evidence="5">DEAD/DEAH box helicase</fullName>
    </submittedName>
</protein>
<dbReference type="SUPFAM" id="SSF52540">
    <property type="entry name" value="P-loop containing nucleoside triphosphate hydrolases"/>
    <property type="match status" value="1"/>
</dbReference>
<dbReference type="InterPro" id="IPR018973">
    <property type="entry name" value="MZB"/>
</dbReference>
<dbReference type="PANTHER" id="PTHR47957:SF3">
    <property type="entry name" value="ATP-DEPENDENT HELICASE HRQ1"/>
    <property type="match status" value="1"/>
</dbReference>
<dbReference type="PANTHER" id="PTHR47957">
    <property type="entry name" value="ATP-DEPENDENT HELICASE HRQ1"/>
    <property type="match status" value="1"/>
</dbReference>
<proteinExistence type="predicted"/>
<keyword evidence="5" id="KW-0378">Hydrolase</keyword>
<dbReference type="InterPro" id="IPR055227">
    <property type="entry name" value="HRQ1_WHD"/>
</dbReference>
<dbReference type="SMART" id="SM00487">
    <property type="entry name" value="DEXDc"/>
    <property type="match status" value="1"/>
</dbReference>
<dbReference type="GO" id="GO:0006289">
    <property type="term" value="P:nucleotide-excision repair"/>
    <property type="evidence" value="ECO:0007669"/>
    <property type="project" value="TreeGrafter"/>
</dbReference>
<dbReference type="InterPro" id="IPR001650">
    <property type="entry name" value="Helicase_C-like"/>
</dbReference>
<dbReference type="PROSITE" id="PS51192">
    <property type="entry name" value="HELICASE_ATP_BIND_1"/>
    <property type="match status" value="1"/>
</dbReference>
<accession>A0A538TKL4</accession>
<dbReference type="EMBL" id="VBOY01000093">
    <property type="protein sequence ID" value="TMQ64164.1"/>
    <property type="molecule type" value="Genomic_DNA"/>
</dbReference>
<evidence type="ECO:0000256" key="2">
    <source>
        <dbReference type="ARBA" id="ARBA00022840"/>
    </source>
</evidence>
<evidence type="ECO:0000256" key="1">
    <source>
        <dbReference type="ARBA" id="ARBA00022741"/>
    </source>
</evidence>
<comment type="caution">
    <text evidence="5">The sequence shown here is derived from an EMBL/GenBank/DDBJ whole genome shotgun (WGS) entry which is preliminary data.</text>
</comment>
<dbReference type="SMART" id="SM00490">
    <property type="entry name" value="HELICc"/>
    <property type="match status" value="1"/>
</dbReference>
<dbReference type="AlphaFoldDB" id="A0A538TKL4"/>
<dbReference type="InterPro" id="IPR027417">
    <property type="entry name" value="P-loop_NTPase"/>
</dbReference>
<evidence type="ECO:0000313" key="6">
    <source>
        <dbReference type="Proteomes" id="UP000316609"/>
    </source>
</evidence>
<feature type="domain" description="Helicase C-terminal" evidence="4">
    <location>
        <begin position="299"/>
        <end position="462"/>
    </location>
</feature>
<dbReference type="InterPro" id="IPR014001">
    <property type="entry name" value="Helicase_ATP-bd"/>
</dbReference>
<gene>
    <name evidence="5" type="ORF">E6K78_09725</name>
</gene>
<evidence type="ECO:0000313" key="5">
    <source>
        <dbReference type="EMBL" id="TMQ64164.1"/>
    </source>
</evidence>
<dbReference type="GO" id="GO:0036297">
    <property type="term" value="P:interstrand cross-link repair"/>
    <property type="evidence" value="ECO:0007669"/>
    <property type="project" value="TreeGrafter"/>
</dbReference>
<dbReference type="InterPro" id="IPR011545">
    <property type="entry name" value="DEAD/DEAH_box_helicase_dom"/>
</dbReference>
<dbReference type="Pfam" id="PF00271">
    <property type="entry name" value="Helicase_C"/>
    <property type="match status" value="1"/>
</dbReference>
<dbReference type="GO" id="GO:0043138">
    <property type="term" value="F:3'-5' DNA helicase activity"/>
    <property type="evidence" value="ECO:0007669"/>
    <property type="project" value="TreeGrafter"/>
</dbReference>
<dbReference type="Pfam" id="PF22982">
    <property type="entry name" value="WHD_HRQ1"/>
    <property type="match status" value="1"/>
</dbReference>
<keyword evidence="5" id="KW-0347">Helicase</keyword>
<dbReference type="GO" id="GO:0005524">
    <property type="term" value="F:ATP binding"/>
    <property type="evidence" value="ECO:0007669"/>
    <property type="project" value="UniProtKB-KW"/>
</dbReference>
<name>A0A538TKL4_UNCEI</name>
<dbReference type="Pfam" id="PF00270">
    <property type="entry name" value="DEAD"/>
    <property type="match status" value="1"/>
</dbReference>
<feature type="domain" description="Helicase ATP-binding" evidence="3">
    <location>
        <begin position="83"/>
        <end position="266"/>
    </location>
</feature>
<dbReference type="PROSITE" id="PS51194">
    <property type="entry name" value="HELICASE_CTER"/>
    <property type="match status" value="1"/>
</dbReference>
<keyword evidence="1" id="KW-0547">Nucleotide-binding</keyword>
<organism evidence="5 6">
    <name type="scientific">Eiseniibacteriota bacterium</name>
    <dbReference type="NCBI Taxonomy" id="2212470"/>
    <lineage>
        <taxon>Bacteria</taxon>
        <taxon>Candidatus Eiseniibacteriota</taxon>
    </lineage>
</organism>
<dbReference type="CDD" id="cd17923">
    <property type="entry name" value="DEXHc_Hrq1-like"/>
    <property type="match status" value="1"/>
</dbReference>